<dbReference type="RefSeq" id="YP_009006131.1">
    <property type="nucleotide sequence ID" value="NC_023568.1"/>
</dbReference>
<keyword evidence="2" id="KW-1185">Reference proteome</keyword>
<reference evidence="1 2" key="1">
    <citation type="submission" date="2012-11" db="EMBL/GenBank/DDBJ databases">
        <title>Comeplete Genome Sequence Of a Novel Gaint Bacteriophage VH7D that Infects Vibrio harveyi.</title>
        <authorList>
            <person name="Luo Z."/>
            <person name="Yu Y."/>
        </authorList>
    </citation>
    <scope>NUCLEOTIDE SEQUENCE [LARGE SCALE GENOMIC DNA]</scope>
</reference>
<dbReference type="Proteomes" id="UP000018884">
    <property type="component" value="Segment"/>
</dbReference>
<protein>
    <submittedName>
        <fullName evidence="1">Uncharacterized protein</fullName>
    </submittedName>
</protein>
<dbReference type="GeneID" id="18499763"/>
<name>V9LYS1_9CAUD</name>
<dbReference type="EMBL" id="KC131129">
    <property type="protein sequence ID" value="AGB06844.1"/>
    <property type="molecule type" value="Genomic_DNA"/>
</dbReference>
<sequence length="119" mass="13733">MKELLKTMKETEEAIAAKFGLDHLWHGLVDCTDVLFTCDLVTDDVKDMHTVINQIREFQYGFEDANALEEGDCYAVEVYGTSVWLSTDNKYMLTTADDGSGNRDFYIFDMNNLRSYELY</sequence>
<dbReference type="KEGG" id="vg:18499763"/>
<organism evidence="1 2">
    <name type="scientific">Vibrio phage VH7D</name>
    <dbReference type="NCBI Taxonomy" id="1262539"/>
    <lineage>
        <taxon>Viruses</taxon>
        <taxon>Duplodnaviria</taxon>
        <taxon>Heunggongvirae</taxon>
        <taxon>Uroviricota</taxon>
        <taxon>Caudoviricetes</taxon>
        <taxon>Pantevenvirales</taxon>
        <taxon>Straboviridae</taxon>
        <taxon>Schizotequatrovirus</taxon>
        <taxon>Schizotequatrovirus vh7d</taxon>
    </lineage>
</organism>
<proteinExistence type="predicted"/>
<evidence type="ECO:0000313" key="2">
    <source>
        <dbReference type="Proteomes" id="UP000018884"/>
    </source>
</evidence>
<evidence type="ECO:0000313" key="1">
    <source>
        <dbReference type="EMBL" id="AGB06844.1"/>
    </source>
</evidence>
<accession>V9LYS1</accession>